<gene>
    <name evidence="2" type="ORF">COX00_02940</name>
</gene>
<dbReference type="Proteomes" id="UP000231581">
    <property type="component" value="Unassembled WGS sequence"/>
</dbReference>
<reference evidence="2 3" key="1">
    <citation type="submission" date="2017-09" db="EMBL/GenBank/DDBJ databases">
        <title>Depth-based differentiation of microbial function through sediment-hosted aquifers and enrichment of novel symbionts in the deep terrestrial subsurface.</title>
        <authorList>
            <person name="Probst A.J."/>
            <person name="Ladd B."/>
            <person name="Jarett J.K."/>
            <person name="Geller-Mcgrath D.E."/>
            <person name="Sieber C.M."/>
            <person name="Emerson J.B."/>
            <person name="Anantharaman K."/>
            <person name="Thomas B.C."/>
            <person name="Malmstrom R."/>
            <person name="Stieglmeier M."/>
            <person name="Klingl A."/>
            <person name="Woyke T."/>
            <person name="Ryan C.M."/>
            <person name="Banfield J.F."/>
        </authorList>
    </citation>
    <scope>NUCLEOTIDE SEQUENCE [LARGE SCALE GENOMIC DNA]</scope>
    <source>
        <strain evidence="2">CG22_combo_CG10-13_8_21_14_all_47_17</strain>
    </source>
</reference>
<evidence type="ECO:0000313" key="3">
    <source>
        <dbReference type="Proteomes" id="UP000231581"/>
    </source>
</evidence>
<organism evidence="2 3">
    <name type="scientific">Candidatus Uhrbacteria bacterium CG22_combo_CG10-13_8_21_14_all_47_17</name>
    <dbReference type="NCBI Taxonomy" id="1975041"/>
    <lineage>
        <taxon>Bacteria</taxon>
        <taxon>Candidatus Uhriibacteriota</taxon>
    </lineage>
</organism>
<accession>A0A2H0BS38</accession>
<evidence type="ECO:0000313" key="2">
    <source>
        <dbReference type="EMBL" id="PIP60496.1"/>
    </source>
</evidence>
<name>A0A2H0BS38_9BACT</name>
<evidence type="ECO:0000259" key="1">
    <source>
        <dbReference type="PROSITE" id="PS50052"/>
    </source>
</evidence>
<dbReference type="AlphaFoldDB" id="A0A2H0BS38"/>
<proteinExistence type="predicted"/>
<comment type="caution">
    <text evidence="2">The sequence shown here is derived from an EMBL/GenBank/DDBJ whole genome shotgun (WGS) entry which is preliminary data.</text>
</comment>
<dbReference type="InterPro" id="IPR008144">
    <property type="entry name" value="Guanylate_kin-like_dom"/>
</dbReference>
<dbReference type="SUPFAM" id="SSF52540">
    <property type="entry name" value="P-loop containing nucleoside triphosphate hydrolases"/>
    <property type="match status" value="1"/>
</dbReference>
<dbReference type="Gene3D" id="3.40.50.300">
    <property type="entry name" value="P-loop containing nucleotide triphosphate hydrolases"/>
    <property type="match status" value="1"/>
</dbReference>
<dbReference type="EMBL" id="PCSZ01000060">
    <property type="protein sequence ID" value="PIP60496.1"/>
    <property type="molecule type" value="Genomic_DNA"/>
</dbReference>
<dbReference type="InterPro" id="IPR027417">
    <property type="entry name" value="P-loop_NTPase"/>
</dbReference>
<feature type="domain" description="Guanylate kinase-like" evidence="1">
    <location>
        <begin position="1"/>
        <end position="170"/>
    </location>
</feature>
<protein>
    <recommendedName>
        <fullName evidence="1">Guanylate kinase-like domain-containing protein</fullName>
    </recommendedName>
</protein>
<dbReference type="PROSITE" id="PS50052">
    <property type="entry name" value="GUANYLATE_KINASE_2"/>
    <property type="match status" value="1"/>
</dbReference>
<sequence length="173" mass="20061">MKRLRREDPIISLLTSTTTRKQSQRDLEDEYDYIPEHIFPLLERQNFFLWTTRIHGNCYGTRADSVAAALSPKRFVLAALAPNTVEPLHSFAARLGQPDHVQSIYISSPGQDVLRARLEERNPTPGYADRRLQDCADWDREALKCTYYTLRIPGYADLDRKVTLAKDKLFRTY</sequence>